<proteinExistence type="predicted"/>
<dbReference type="EMBL" id="BQMJ01000013">
    <property type="protein sequence ID" value="GJQ10025.1"/>
    <property type="molecule type" value="Genomic_DNA"/>
</dbReference>
<reference evidence="2" key="2">
    <citation type="submission" date="2022-01" db="EMBL/GenBank/DDBJ databases">
        <authorList>
            <person name="Hirooka S."/>
            <person name="Miyagishima S.Y."/>
        </authorList>
    </citation>
    <scope>NUCLEOTIDE SEQUENCE</scope>
    <source>
        <strain evidence="2">NBRC 102759</strain>
    </source>
</reference>
<evidence type="ECO:0000313" key="2">
    <source>
        <dbReference type="EMBL" id="GJQ10025.1"/>
    </source>
</evidence>
<dbReference type="Proteomes" id="UP001061958">
    <property type="component" value="Unassembled WGS sequence"/>
</dbReference>
<accession>A0A9C7PT98</accession>
<gene>
    <name evidence="2" type="ORF">GpartN1_g1816.t1</name>
</gene>
<feature type="region of interest" description="Disordered" evidence="1">
    <location>
        <begin position="1"/>
        <end position="53"/>
    </location>
</feature>
<reference evidence="2" key="1">
    <citation type="journal article" date="2022" name="Proc. Natl. Acad. Sci. U.S.A.">
        <title>Life cycle and functional genomics of the unicellular red alga Galdieria for elucidating algal and plant evolution and industrial use.</title>
        <authorList>
            <person name="Hirooka S."/>
            <person name="Itabashi T."/>
            <person name="Ichinose T.M."/>
            <person name="Onuma R."/>
            <person name="Fujiwara T."/>
            <person name="Yamashita S."/>
            <person name="Jong L.W."/>
            <person name="Tomita R."/>
            <person name="Iwane A.H."/>
            <person name="Miyagishima S.Y."/>
        </authorList>
    </citation>
    <scope>NUCLEOTIDE SEQUENCE</scope>
    <source>
        <strain evidence="2">NBRC 102759</strain>
    </source>
</reference>
<dbReference type="AlphaFoldDB" id="A0A9C7PT98"/>
<organism evidence="2 3">
    <name type="scientific">Galdieria partita</name>
    <dbReference type="NCBI Taxonomy" id="83374"/>
    <lineage>
        <taxon>Eukaryota</taxon>
        <taxon>Rhodophyta</taxon>
        <taxon>Bangiophyceae</taxon>
        <taxon>Galdieriales</taxon>
        <taxon>Galdieriaceae</taxon>
        <taxon>Galdieria</taxon>
    </lineage>
</organism>
<dbReference type="OrthoDB" id="12198at2759"/>
<comment type="caution">
    <text evidence="2">The sequence shown here is derived from an EMBL/GenBank/DDBJ whole genome shotgun (WGS) entry which is preliminary data.</text>
</comment>
<evidence type="ECO:0000256" key="1">
    <source>
        <dbReference type="SAM" id="MobiDB-lite"/>
    </source>
</evidence>
<sequence>MYHSSSSTQQDDGWQQEKENMNPLPTSTLPKKYSSHSEKKKYAHSSSRSPLSDITELVVGPQMKLNNQQYFPPTCSNETVRSFYPKKQSKHIKEKHILSLR</sequence>
<keyword evidence="3" id="KW-1185">Reference proteome</keyword>
<feature type="compositionally biased region" description="Polar residues" evidence="1">
    <location>
        <begin position="1"/>
        <end position="13"/>
    </location>
</feature>
<evidence type="ECO:0000313" key="3">
    <source>
        <dbReference type="Proteomes" id="UP001061958"/>
    </source>
</evidence>
<name>A0A9C7PT98_9RHOD</name>
<protein>
    <submittedName>
        <fullName evidence="2">Uncharacterized protein</fullName>
    </submittedName>
</protein>